<feature type="signal peptide" evidence="1">
    <location>
        <begin position="1"/>
        <end position="27"/>
    </location>
</feature>
<dbReference type="RefSeq" id="WP_344550971.1">
    <property type="nucleotide sequence ID" value="NZ_BAAANS010000007.1"/>
</dbReference>
<protein>
    <recommendedName>
        <fullName evidence="4">Secreted protein</fullName>
    </recommendedName>
</protein>
<gene>
    <name evidence="2" type="ORF">GCM10009759_14290</name>
</gene>
<evidence type="ECO:0000313" key="3">
    <source>
        <dbReference type="Proteomes" id="UP001500897"/>
    </source>
</evidence>
<keyword evidence="1" id="KW-0732">Signal</keyword>
<organism evidence="2 3">
    <name type="scientific">Kitasatospora saccharophila</name>
    <dbReference type="NCBI Taxonomy" id="407973"/>
    <lineage>
        <taxon>Bacteria</taxon>
        <taxon>Bacillati</taxon>
        <taxon>Actinomycetota</taxon>
        <taxon>Actinomycetes</taxon>
        <taxon>Kitasatosporales</taxon>
        <taxon>Streptomycetaceae</taxon>
        <taxon>Kitasatospora</taxon>
    </lineage>
</organism>
<feature type="chain" id="PRO_5046099982" description="Secreted protein" evidence="1">
    <location>
        <begin position="28"/>
        <end position="135"/>
    </location>
</feature>
<comment type="caution">
    <text evidence="2">The sequence shown here is derived from an EMBL/GenBank/DDBJ whole genome shotgun (WGS) entry which is preliminary data.</text>
</comment>
<keyword evidence="3" id="KW-1185">Reference proteome</keyword>
<dbReference type="Proteomes" id="UP001500897">
    <property type="component" value="Unassembled WGS sequence"/>
</dbReference>
<dbReference type="EMBL" id="BAAANS010000007">
    <property type="protein sequence ID" value="GAA2090618.1"/>
    <property type="molecule type" value="Genomic_DNA"/>
</dbReference>
<accession>A0ABN2WFK6</accession>
<proteinExistence type="predicted"/>
<evidence type="ECO:0008006" key="4">
    <source>
        <dbReference type="Google" id="ProtNLM"/>
    </source>
</evidence>
<evidence type="ECO:0000313" key="2">
    <source>
        <dbReference type="EMBL" id="GAA2090618.1"/>
    </source>
</evidence>
<sequence length="135" mass="13741">MPSRTTIAMAAAAGVAVLVATSGSAAADPSLLPPQAVTGPTVQGGADGMPHELLCPSDESIYSGGFSITPGENRQLSRWPADVLESRPNDDATGWIVTVRKDDCPPEGVEGGSRPANLTIRIVCTDGQNNVSLGG</sequence>
<name>A0ABN2WFK6_9ACTN</name>
<reference evidence="2 3" key="1">
    <citation type="journal article" date="2019" name="Int. J. Syst. Evol. Microbiol.">
        <title>The Global Catalogue of Microorganisms (GCM) 10K type strain sequencing project: providing services to taxonomists for standard genome sequencing and annotation.</title>
        <authorList>
            <consortium name="The Broad Institute Genomics Platform"/>
            <consortium name="The Broad Institute Genome Sequencing Center for Infectious Disease"/>
            <person name="Wu L."/>
            <person name="Ma J."/>
        </authorList>
    </citation>
    <scope>NUCLEOTIDE SEQUENCE [LARGE SCALE GENOMIC DNA]</scope>
    <source>
        <strain evidence="2 3">JCM 14559</strain>
    </source>
</reference>
<evidence type="ECO:0000256" key="1">
    <source>
        <dbReference type="SAM" id="SignalP"/>
    </source>
</evidence>